<feature type="compositionally biased region" description="Polar residues" evidence="1">
    <location>
        <begin position="215"/>
        <end position="230"/>
    </location>
</feature>
<dbReference type="SMART" id="SM00422">
    <property type="entry name" value="HTH_MERR"/>
    <property type="match status" value="1"/>
</dbReference>
<protein>
    <submittedName>
        <fullName evidence="3">MerR family regulatory protein</fullName>
    </submittedName>
</protein>
<comment type="caution">
    <text evidence="3">The sequence shown here is derived from an EMBL/GenBank/DDBJ whole genome shotgun (WGS) entry which is preliminary data.</text>
</comment>
<dbReference type="CDD" id="cd04765">
    <property type="entry name" value="HTH_MlrA-like_sg2"/>
    <property type="match status" value="1"/>
</dbReference>
<dbReference type="Proteomes" id="UP000037046">
    <property type="component" value="Unassembled WGS sequence"/>
</dbReference>
<reference evidence="4" key="1">
    <citation type="submission" date="2015-07" db="EMBL/GenBank/DDBJ databases">
        <title>Draft Genome Sequence of Roseovarius tolerans EL-164, a producer of N-Acylated Alanine Methyl Esters (NAMEs).</title>
        <authorList>
            <person name="Voget S."/>
            <person name="Bruns H."/>
            <person name="Wagner-Doebler I."/>
            <person name="Schulz S."/>
            <person name="Daniel R."/>
        </authorList>
    </citation>
    <scope>NUCLEOTIDE SEQUENCE [LARGE SCALE GENOMIC DNA]</scope>
    <source>
        <strain evidence="4">EL-164</strain>
    </source>
</reference>
<keyword evidence="4" id="KW-1185">Reference proteome</keyword>
<dbReference type="GO" id="GO:0003677">
    <property type="term" value="F:DNA binding"/>
    <property type="evidence" value="ECO:0007669"/>
    <property type="project" value="InterPro"/>
</dbReference>
<feature type="compositionally biased region" description="Low complexity" evidence="1">
    <location>
        <begin position="236"/>
        <end position="257"/>
    </location>
</feature>
<dbReference type="STRING" id="74031.SAMN04488077_1084"/>
<dbReference type="Gene3D" id="1.10.1660.10">
    <property type="match status" value="1"/>
</dbReference>
<name>A0A0L6CZM5_9RHOB</name>
<dbReference type="PATRIC" id="fig|74031.6.peg.320"/>
<feature type="region of interest" description="Disordered" evidence="1">
    <location>
        <begin position="96"/>
        <end position="261"/>
    </location>
</feature>
<feature type="compositionally biased region" description="Basic and acidic residues" evidence="1">
    <location>
        <begin position="142"/>
        <end position="153"/>
    </location>
</feature>
<accession>A0A0L6CZM5</accession>
<dbReference type="InterPro" id="IPR000551">
    <property type="entry name" value="MerR-type_HTH_dom"/>
</dbReference>
<dbReference type="RefSeq" id="WP_235575656.1">
    <property type="nucleotide sequence ID" value="NZ_CP118494.1"/>
</dbReference>
<gene>
    <name evidence="3" type="ORF">ROTO_03130</name>
</gene>
<sequence length="301" mass="31584">MAKSADAFRTISEVAEWLEVPAHVLRFWESKFTQVKPVKRAGGRRYYRPADMRLLGGIKILLHDEGMTIKGVQKILREEGVQHVAALSRGLGGESGDQALDIAATPQPQPPAQVLSFERPTESASAEDTPGITADDPQQSETKPEEHTPSDKQVEEEDVAAAETANDDASEPADADAAQGADDPMPNMFADDTTSPEPPPTYGNEQGSEPRPSAESENLFTASGNASAPQDSADEPPATLAPLPALPDDPSDSTPSPAGALASLATLKRPVSSDLAAELAGLATRLRRSGTSKGTNGAGKD</sequence>
<feature type="domain" description="HTH merR-type" evidence="2">
    <location>
        <begin position="10"/>
        <end position="78"/>
    </location>
</feature>
<dbReference type="PROSITE" id="PS50937">
    <property type="entry name" value="HTH_MERR_2"/>
    <property type="match status" value="1"/>
</dbReference>
<feature type="compositionally biased region" description="Acidic residues" evidence="1">
    <location>
        <begin position="154"/>
        <end position="174"/>
    </location>
</feature>
<dbReference type="AlphaFoldDB" id="A0A0L6CZM5"/>
<dbReference type="Pfam" id="PF13411">
    <property type="entry name" value="MerR_1"/>
    <property type="match status" value="1"/>
</dbReference>
<dbReference type="GO" id="GO:0006355">
    <property type="term" value="P:regulation of DNA-templated transcription"/>
    <property type="evidence" value="ECO:0007669"/>
    <property type="project" value="InterPro"/>
</dbReference>
<evidence type="ECO:0000259" key="2">
    <source>
        <dbReference type="PROSITE" id="PS50937"/>
    </source>
</evidence>
<organism evidence="3 4">
    <name type="scientific">Roseovarius tolerans</name>
    <dbReference type="NCBI Taxonomy" id="74031"/>
    <lineage>
        <taxon>Bacteria</taxon>
        <taxon>Pseudomonadati</taxon>
        <taxon>Pseudomonadota</taxon>
        <taxon>Alphaproteobacteria</taxon>
        <taxon>Rhodobacterales</taxon>
        <taxon>Roseobacteraceae</taxon>
        <taxon>Roseovarius</taxon>
    </lineage>
</organism>
<dbReference type="EMBL" id="LGVV01000002">
    <property type="protein sequence ID" value="KNX43184.1"/>
    <property type="molecule type" value="Genomic_DNA"/>
</dbReference>
<evidence type="ECO:0000256" key="1">
    <source>
        <dbReference type="SAM" id="MobiDB-lite"/>
    </source>
</evidence>
<evidence type="ECO:0000313" key="3">
    <source>
        <dbReference type="EMBL" id="KNX43184.1"/>
    </source>
</evidence>
<proteinExistence type="predicted"/>
<dbReference type="SUPFAM" id="SSF46955">
    <property type="entry name" value="Putative DNA-binding domain"/>
    <property type="match status" value="1"/>
</dbReference>
<dbReference type="InterPro" id="IPR009061">
    <property type="entry name" value="DNA-bd_dom_put_sf"/>
</dbReference>
<evidence type="ECO:0000313" key="4">
    <source>
        <dbReference type="Proteomes" id="UP000037046"/>
    </source>
</evidence>